<dbReference type="InterPro" id="IPR050173">
    <property type="entry name" value="ABC_transporter_C-like"/>
</dbReference>
<evidence type="ECO:0000256" key="9">
    <source>
        <dbReference type="SAM" id="MobiDB-lite"/>
    </source>
</evidence>
<dbReference type="InterPro" id="IPR044746">
    <property type="entry name" value="ABCC_6TM_D1"/>
</dbReference>
<protein>
    <submittedName>
        <fullName evidence="13">CIC11C00000000420</fullName>
    </submittedName>
</protein>
<dbReference type="FunFam" id="1.20.1560.10:FF:000006">
    <property type="entry name" value="ATP-binding cassette, sub-family C (CFTR/MRP), member 9"/>
    <property type="match status" value="1"/>
</dbReference>
<organism evidence="13 14">
    <name type="scientific">Sungouiella intermedia</name>
    <dbReference type="NCBI Taxonomy" id="45354"/>
    <lineage>
        <taxon>Eukaryota</taxon>
        <taxon>Fungi</taxon>
        <taxon>Dikarya</taxon>
        <taxon>Ascomycota</taxon>
        <taxon>Saccharomycotina</taxon>
        <taxon>Pichiomycetes</taxon>
        <taxon>Metschnikowiaceae</taxon>
        <taxon>Sungouiella</taxon>
    </lineage>
</organism>
<dbReference type="InterPro" id="IPR027417">
    <property type="entry name" value="P-loop_NTPase"/>
</dbReference>
<dbReference type="InterPro" id="IPR003439">
    <property type="entry name" value="ABC_transporter-like_ATP-bd"/>
</dbReference>
<feature type="transmembrane region" description="Helical" evidence="10">
    <location>
        <begin position="37"/>
        <end position="60"/>
    </location>
</feature>
<keyword evidence="14" id="KW-1185">Reference proteome</keyword>
<feature type="transmembrane region" description="Helical" evidence="10">
    <location>
        <begin position="188"/>
        <end position="210"/>
    </location>
</feature>
<feature type="domain" description="ABC transmembrane type-1" evidence="12">
    <location>
        <begin position="1015"/>
        <end position="1291"/>
    </location>
</feature>
<feature type="domain" description="ABC transporter" evidence="11">
    <location>
        <begin position="656"/>
        <end position="895"/>
    </location>
</feature>
<feature type="transmembrane region" description="Helical" evidence="10">
    <location>
        <begin position="563"/>
        <end position="584"/>
    </location>
</feature>
<feature type="transmembrane region" description="Helical" evidence="10">
    <location>
        <begin position="371"/>
        <end position="391"/>
    </location>
</feature>
<keyword evidence="7 10" id="KW-1133">Transmembrane helix</keyword>
<name>A0A1L0BTX6_9ASCO</name>
<feature type="compositionally biased region" description="Basic and acidic residues" evidence="9">
    <location>
        <begin position="1448"/>
        <end position="1469"/>
    </location>
</feature>
<evidence type="ECO:0000256" key="4">
    <source>
        <dbReference type="ARBA" id="ARBA00022737"/>
    </source>
</evidence>
<feature type="transmembrane region" description="Helical" evidence="10">
    <location>
        <begin position="1003"/>
        <end position="1027"/>
    </location>
</feature>
<evidence type="ECO:0000313" key="14">
    <source>
        <dbReference type="Proteomes" id="UP000182334"/>
    </source>
</evidence>
<feature type="transmembrane region" description="Helical" evidence="10">
    <location>
        <begin position="120"/>
        <end position="143"/>
    </location>
</feature>
<dbReference type="PANTHER" id="PTHR24223:SF443">
    <property type="entry name" value="MULTIDRUG-RESISTANCE LIKE PROTEIN 1, ISOFORM I"/>
    <property type="match status" value="1"/>
</dbReference>
<dbReference type="OrthoDB" id="6500128at2759"/>
<feature type="region of interest" description="Disordered" evidence="9">
    <location>
        <begin position="1448"/>
        <end position="1474"/>
    </location>
</feature>
<dbReference type="GO" id="GO:0000329">
    <property type="term" value="C:fungal-type vacuole membrane"/>
    <property type="evidence" value="ECO:0007669"/>
    <property type="project" value="UniProtKB-ARBA"/>
</dbReference>
<evidence type="ECO:0000256" key="5">
    <source>
        <dbReference type="ARBA" id="ARBA00022741"/>
    </source>
</evidence>
<keyword evidence="2" id="KW-0813">Transport</keyword>
<dbReference type="FunFam" id="1.20.1560.10:FF:000013">
    <property type="entry name" value="ABC transporter C family member 2"/>
    <property type="match status" value="1"/>
</dbReference>
<dbReference type="EMBL" id="LT635759">
    <property type="protein sequence ID" value="SGZ53714.1"/>
    <property type="molecule type" value="Genomic_DNA"/>
</dbReference>
<keyword evidence="3 10" id="KW-0812">Transmembrane</keyword>
<dbReference type="GO" id="GO:0005524">
    <property type="term" value="F:ATP binding"/>
    <property type="evidence" value="ECO:0007669"/>
    <property type="project" value="UniProtKB-KW"/>
</dbReference>
<dbReference type="Gene3D" id="3.40.50.300">
    <property type="entry name" value="P-loop containing nucleotide triphosphate hydrolases"/>
    <property type="match status" value="2"/>
</dbReference>
<dbReference type="CDD" id="cd03244">
    <property type="entry name" value="ABCC_MRP_domain2"/>
    <property type="match status" value="1"/>
</dbReference>
<dbReference type="Gene3D" id="1.20.1560.10">
    <property type="entry name" value="ABC transporter type 1, transmembrane domain"/>
    <property type="match status" value="2"/>
</dbReference>
<comment type="subcellular location">
    <subcellularLocation>
        <location evidence="1">Vacuole membrane</location>
        <topology evidence="1">Multi-pass membrane protein</topology>
    </subcellularLocation>
</comment>
<dbReference type="PROSITE" id="PS50929">
    <property type="entry name" value="ABC_TM1F"/>
    <property type="match status" value="2"/>
</dbReference>
<keyword evidence="5" id="KW-0547">Nucleotide-binding</keyword>
<reference evidence="13 14" key="1">
    <citation type="submission" date="2016-10" db="EMBL/GenBank/DDBJ databases">
        <authorList>
            <person name="de Groot N.N."/>
        </authorList>
    </citation>
    <scope>NUCLEOTIDE SEQUENCE [LARGE SCALE GENOMIC DNA]</scope>
    <source>
        <strain evidence="13 14">CBS 141442</strain>
    </source>
</reference>
<feature type="transmembrane region" description="Helical" evidence="10">
    <location>
        <begin position="329"/>
        <end position="350"/>
    </location>
</feature>
<accession>A0A1L0BTX6</accession>
<dbReference type="Proteomes" id="UP000182334">
    <property type="component" value="Chromosome IV"/>
</dbReference>
<dbReference type="FunFam" id="3.40.50.300:FF:000997">
    <property type="entry name" value="Multidrug resistance-associated protein 1"/>
    <property type="match status" value="1"/>
</dbReference>
<evidence type="ECO:0000313" key="13">
    <source>
        <dbReference type="EMBL" id="SGZ53714.1"/>
    </source>
</evidence>
<dbReference type="Pfam" id="PF00005">
    <property type="entry name" value="ABC_tran"/>
    <property type="match status" value="2"/>
</dbReference>
<dbReference type="Pfam" id="PF00664">
    <property type="entry name" value="ABC_membrane"/>
    <property type="match status" value="2"/>
</dbReference>
<evidence type="ECO:0000256" key="6">
    <source>
        <dbReference type="ARBA" id="ARBA00022840"/>
    </source>
</evidence>
<evidence type="ECO:0000256" key="1">
    <source>
        <dbReference type="ARBA" id="ARBA00004128"/>
    </source>
</evidence>
<feature type="transmembrane region" description="Helical" evidence="10">
    <location>
        <begin position="1238"/>
        <end position="1256"/>
    </location>
</feature>
<dbReference type="PROSITE" id="PS50893">
    <property type="entry name" value="ABC_TRANSPORTER_2"/>
    <property type="match status" value="2"/>
</dbReference>
<dbReference type="SMART" id="SM00382">
    <property type="entry name" value="AAA"/>
    <property type="match status" value="2"/>
</dbReference>
<dbReference type="CDD" id="cd18579">
    <property type="entry name" value="ABC_6TM_ABCC_D1"/>
    <property type="match status" value="1"/>
</dbReference>
<evidence type="ECO:0000256" key="3">
    <source>
        <dbReference type="ARBA" id="ARBA00022692"/>
    </source>
</evidence>
<feature type="transmembrane region" description="Helical" evidence="10">
    <location>
        <begin position="397"/>
        <end position="416"/>
    </location>
</feature>
<dbReference type="InterPro" id="IPR011527">
    <property type="entry name" value="ABC1_TM_dom"/>
</dbReference>
<dbReference type="InterPro" id="IPR036640">
    <property type="entry name" value="ABC1_TM_sf"/>
</dbReference>
<keyword evidence="6" id="KW-0067">ATP-binding</keyword>
<dbReference type="GO" id="GO:0140359">
    <property type="term" value="F:ABC-type transporter activity"/>
    <property type="evidence" value="ECO:0007669"/>
    <property type="project" value="InterPro"/>
</dbReference>
<feature type="domain" description="ABC transmembrane type-1" evidence="12">
    <location>
        <begin position="332"/>
        <end position="620"/>
    </location>
</feature>
<evidence type="ECO:0000259" key="11">
    <source>
        <dbReference type="PROSITE" id="PS50893"/>
    </source>
</evidence>
<dbReference type="PANTHER" id="PTHR24223">
    <property type="entry name" value="ATP-BINDING CASSETTE SUB-FAMILY C"/>
    <property type="match status" value="1"/>
</dbReference>
<dbReference type="InterPro" id="IPR003593">
    <property type="entry name" value="AAA+_ATPase"/>
</dbReference>
<feature type="region of interest" description="Disordered" evidence="9">
    <location>
        <begin position="898"/>
        <end position="925"/>
    </location>
</feature>
<dbReference type="PROSITE" id="PS00211">
    <property type="entry name" value="ABC_TRANSPORTER_1"/>
    <property type="match status" value="2"/>
</dbReference>
<dbReference type="CDD" id="cd03250">
    <property type="entry name" value="ABCC_MRP_domain1"/>
    <property type="match status" value="1"/>
</dbReference>
<proteinExistence type="predicted"/>
<feature type="domain" description="ABC transporter" evidence="11">
    <location>
        <begin position="1328"/>
        <end position="1583"/>
    </location>
</feature>
<dbReference type="InterPro" id="IPR044726">
    <property type="entry name" value="ABCC_6TM_D2"/>
</dbReference>
<dbReference type="SUPFAM" id="SSF52540">
    <property type="entry name" value="P-loop containing nucleoside triphosphate hydrolases"/>
    <property type="match status" value="2"/>
</dbReference>
<evidence type="ECO:0000256" key="7">
    <source>
        <dbReference type="ARBA" id="ARBA00022989"/>
    </source>
</evidence>
<feature type="transmembrane region" description="Helical" evidence="10">
    <location>
        <begin position="1139"/>
        <end position="1161"/>
    </location>
</feature>
<gene>
    <name evidence="13" type="ORF">SAMEA4029010_CIC11G00000000420</name>
</gene>
<feature type="transmembrane region" description="Helical" evidence="10">
    <location>
        <begin position="1047"/>
        <end position="1069"/>
    </location>
</feature>
<dbReference type="FunFam" id="3.40.50.300:FF:000565">
    <property type="entry name" value="ABC bile acid transporter"/>
    <property type="match status" value="1"/>
</dbReference>
<sequence>MAVNFTNFVEPGPSPHLEMCQFPTALKFPLYDPNGNALNTCFVASVILIAHVLPGLFALYQIGSLLLSNSYGPYRIKYSFGSPWNTRSVSIFHFLRLNAAVLQAVLFAALVFFTSRGTSGVILTSAMALFATTVFGIIPLQYLETTRSPVGHASVIIYWLATLVLFVVVLVLDSLSEHKVYVPDHDKSIAATAFSIEIAVVINSFFAYILEAYFYRPSVELLEYFELNGWDITTVRNLVSTLTFNWLQPTLDQVYETDNIEVSEVPNTIIELKSEVVIEKFSKGWKKELERAKWWRDRRVRRAKNPTEADYELRPSIFFVLVGAYYKTILQGIFFELMDMACLTIAPFLLQKFILYFTEISSSDSSSSSPPLIKGFAFAFGIYLTSVIRYFSFNQYFITFFLCSFSINSSLTALVYEKAMKLSPEARKEKSSGDIVNHVSVDVKDVSTSIENSSDAITIPLRLFLCLGALYKLLGNAMWAGLATALVLVPISSVVSTSIYSLYNVQMEYKDERTRLTSEILNAIKSVKLYSWEKPMLKKLDEVRNKKELVNARKMGLYNAASSFLWGCIPFFISCAVYTVYAIVNKKALVPSVIFPALSLFDLLAQPILMLPNIFSSIAEAKVALNRLGKFFVLDEMELDIVKRTNTPLKRGDVSVKVTDASFVWTTKSVHAPVSEEPEETRYALKNINFTARKGELTCIVGRVGAGKTTLLKSIIGEIPIVKDGKQSVSVNGTVAYCAQSPWILNSSIRENILFGKRYNKQFYNETIEACQLLSDFEVLPNGDATLVGEKGISLSGGQKARVSLARAIYSRADVYLLDDVLSAVDAHVGKKITNSVLAPGGLLASKTLILATNSVKILKIAQQTVFLKDQLIIERGTFEELMASKGEVSKLITEFAKEDEENEDIDEDLQLAKSSSSSDDDKPKAYEPEPLLIQEVEDLGDLQLARVETHLTVGQASIVSYDHVYEFDEDDKHKKQEEEKENKTKGRVKLSVYLEFFKACNWIYVVIWCSIYWCVIGCNILGNYLLKYWSEKNLSSGYNVHPGFYLAIYASTGVFSGFLTFFGAYIIWTYSAVSSSKYFHDNMANSVLRAPMSFFDTTPIGRILNRFSDDISTLDQQVLWILMMFFETSLETLTRLVIVIYNLPFMVVIIAVLVLFYNYFRNRFIPASRELKRLKSALRSPVFSHLQESVNGVETLRAYGESDRFIHSNRRKVDNVTKVDWATQCANRWLSMRLQSIAAIVVLSSTLLILLSVKFNKGLNPALVGFLMTNVFTSTSSLNAIIRLWAETETKSVTIERLIEYGNLKSEAPTIIEGHRPAKAWPATGTINFKNYTTRYREGLDPVLKNINLDIQPAEKIGIVGRTGAGKSSLTLALFRIIEATEGHINIDDLDTSSIGLFDLRSQLNIIPQDAAAFEGTVRENLDPFGHYSDEELWKVLELAHLKEHVEQMKTEPKKQDDKKKKKGDEPAKPQVGLNARVLEGGSNLSSGQKQLLCLARALLKTSKVLVLDEATAAVDVQTDKIIQETIRSNFKDKTILTIAHRLDTIMDSDRVLVLERGQVKEFDSPEELLKNTDGIFYSLCKEGGYLKEEN</sequence>
<evidence type="ECO:0000256" key="10">
    <source>
        <dbReference type="SAM" id="Phobius"/>
    </source>
</evidence>
<evidence type="ECO:0000256" key="8">
    <source>
        <dbReference type="ARBA" id="ARBA00023136"/>
    </source>
</evidence>
<dbReference type="InterPro" id="IPR017871">
    <property type="entry name" value="ABC_transporter-like_CS"/>
</dbReference>
<dbReference type="SUPFAM" id="SSF90123">
    <property type="entry name" value="ABC transporter transmembrane region"/>
    <property type="match status" value="2"/>
</dbReference>
<feature type="compositionally biased region" description="Acidic residues" evidence="9">
    <location>
        <begin position="898"/>
        <end position="910"/>
    </location>
</feature>
<evidence type="ECO:0000259" key="12">
    <source>
        <dbReference type="PROSITE" id="PS50929"/>
    </source>
</evidence>
<feature type="transmembrane region" description="Helical" evidence="10">
    <location>
        <begin position="91"/>
        <end position="113"/>
    </location>
</feature>
<dbReference type="GO" id="GO:0016887">
    <property type="term" value="F:ATP hydrolysis activity"/>
    <property type="evidence" value="ECO:0007669"/>
    <property type="project" value="InterPro"/>
</dbReference>
<keyword evidence="4" id="KW-0677">Repeat</keyword>
<feature type="transmembrane region" description="Helical" evidence="10">
    <location>
        <begin position="480"/>
        <end position="503"/>
    </location>
</feature>
<feature type="transmembrane region" description="Helical" evidence="10">
    <location>
        <begin position="155"/>
        <end position="176"/>
    </location>
</feature>
<dbReference type="CDD" id="cd18580">
    <property type="entry name" value="ABC_6TM_ABCC_D2"/>
    <property type="match status" value="1"/>
</dbReference>
<keyword evidence="8 10" id="KW-0472">Membrane</keyword>
<dbReference type="STRING" id="45354.A0A1L0BTX6"/>
<evidence type="ECO:0000256" key="2">
    <source>
        <dbReference type="ARBA" id="ARBA00022448"/>
    </source>
</evidence>